<name>A0A1X7FZG0_9SPHN</name>
<dbReference type="PANTHER" id="PTHR42945:SF9">
    <property type="entry name" value="HISTIDINE BIOSYNTHESIS BIFUNCTIONAL PROTEIN HISIE"/>
    <property type="match status" value="1"/>
</dbReference>
<reference evidence="19" key="1">
    <citation type="submission" date="2017-04" db="EMBL/GenBank/DDBJ databases">
        <authorList>
            <person name="Varghese N."/>
            <person name="Submissions S."/>
        </authorList>
    </citation>
    <scope>NUCLEOTIDE SEQUENCE [LARGE SCALE GENOMIC DNA]</scope>
    <source>
        <strain evidence="19">Dd16</strain>
    </source>
</reference>
<dbReference type="Pfam" id="PF01502">
    <property type="entry name" value="PRA-CH"/>
    <property type="match status" value="1"/>
</dbReference>
<evidence type="ECO:0000256" key="3">
    <source>
        <dbReference type="ARBA" id="ARBA00004496"/>
    </source>
</evidence>
<dbReference type="HAMAP" id="MF_01019">
    <property type="entry name" value="HisIE"/>
    <property type="match status" value="1"/>
</dbReference>
<evidence type="ECO:0000256" key="13">
    <source>
        <dbReference type="ARBA" id="ARBA00022840"/>
    </source>
</evidence>
<comment type="similarity">
    <text evidence="6 16">In the C-terminal section; belongs to the PRA-PH family.</text>
</comment>
<dbReference type="Gene3D" id="3.10.20.810">
    <property type="entry name" value="Phosphoribosyl-AMP cyclohydrolase"/>
    <property type="match status" value="1"/>
</dbReference>
<dbReference type="EC" id="3.6.1.31" evidence="16"/>
<dbReference type="AlphaFoldDB" id="A0A1X7FZG0"/>
<dbReference type="EC" id="3.5.4.19" evidence="16"/>
<evidence type="ECO:0000313" key="19">
    <source>
        <dbReference type="Proteomes" id="UP000192934"/>
    </source>
</evidence>
<evidence type="ECO:0000256" key="6">
    <source>
        <dbReference type="ARBA" id="ARBA00007731"/>
    </source>
</evidence>
<evidence type="ECO:0000259" key="17">
    <source>
        <dbReference type="Pfam" id="PF01502"/>
    </source>
</evidence>
<dbReference type="CDD" id="cd11534">
    <property type="entry name" value="NTP-PPase_HisIE_like"/>
    <property type="match status" value="1"/>
</dbReference>
<evidence type="ECO:0000256" key="7">
    <source>
        <dbReference type="ARBA" id="ARBA00008299"/>
    </source>
</evidence>
<feature type="region of interest" description="Phosphoribosyl-AMP cyclohydrolase" evidence="16">
    <location>
        <begin position="1"/>
        <end position="121"/>
    </location>
</feature>
<comment type="similarity">
    <text evidence="8">Belongs to the PRA-PH family.</text>
</comment>
<dbReference type="RefSeq" id="WP_085217038.1">
    <property type="nucleotide sequence ID" value="NZ_LT840185.1"/>
</dbReference>
<keyword evidence="9 16" id="KW-0963">Cytoplasm</keyword>
<dbReference type="FunFam" id="3.10.20.810:FF:000001">
    <property type="entry name" value="Histidine biosynthesis bifunctional protein HisIE"/>
    <property type="match status" value="1"/>
</dbReference>
<dbReference type="EMBL" id="LT840185">
    <property type="protein sequence ID" value="SMF61093.1"/>
    <property type="molecule type" value="Genomic_DNA"/>
</dbReference>
<dbReference type="GO" id="GO:0005524">
    <property type="term" value="F:ATP binding"/>
    <property type="evidence" value="ECO:0007669"/>
    <property type="project" value="UniProtKB-KW"/>
</dbReference>
<feature type="region of interest" description="Phosphoribosyl-ATP pyrophosphohydrolase" evidence="16">
    <location>
        <begin position="122"/>
        <end position="216"/>
    </location>
</feature>
<keyword evidence="19" id="KW-1185">Reference proteome</keyword>
<keyword evidence="15 16" id="KW-0511">Multifunctional enzyme</keyword>
<dbReference type="GO" id="GO:0004635">
    <property type="term" value="F:phosphoribosyl-AMP cyclohydrolase activity"/>
    <property type="evidence" value="ECO:0007669"/>
    <property type="project" value="UniProtKB-UniRule"/>
</dbReference>
<dbReference type="InterPro" id="IPR023019">
    <property type="entry name" value="His_synth_HisIE"/>
</dbReference>
<dbReference type="HAMAP" id="MF_01020">
    <property type="entry name" value="HisE"/>
    <property type="match status" value="1"/>
</dbReference>
<evidence type="ECO:0000256" key="14">
    <source>
        <dbReference type="ARBA" id="ARBA00023102"/>
    </source>
</evidence>
<evidence type="ECO:0000256" key="8">
    <source>
        <dbReference type="ARBA" id="ARBA00009392"/>
    </source>
</evidence>
<dbReference type="InterPro" id="IPR021130">
    <property type="entry name" value="PRib-ATP_PPHydrolase-like"/>
</dbReference>
<comment type="pathway">
    <text evidence="5 16">Amino-acid biosynthesis; L-histidine biosynthesis; L-histidine from 5-phospho-alpha-D-ribose 1-diphosphate: step 2/9.</text>
</comment>
<dbReference type="InterPro" id="IPR002496">
    <property type="entry name" value="PRib_AMP_CycHydrolase_dom"/>
</dbReference>
<accession>A0A1X7FZG0</accession>
<feature type="domain" description="Phosphoribosyl-AMP cyclohydrolase" evidence="17">
    <location>
        <begin position="39"/>
        <end position="111"/>
    </location>
</feature>
<comment type="subcellular location">
    <subcellularLocation>
        <location evidence="3 16">Cytoplasm</location>
    </subcellularLocation>
</comment>
<comment type="similarity">
    <text evidence="7 16">In the N-terminal section; belongs to the PRA-CH family.</text>
</comment>
<dbReference type="NCBIfam" id="NF002747">
    <property type="entry name" value="PRK02759.1"/>
    <property type="match status" value="1"/>
</dbReference>
<dbReference type="SUPFAM" id="SSF101386">
    <property type="entry name" value="all-alpha NTP pyrophosphatases"/>
    <property type="match status" value="1"/>
</dbReference>
<evidence type="ECO:0000256" key="4">
    <source>
        <dbReference type="ARBA" id="ARBA00005169"/>
    </source>
</evidence>
<dbReference type="SUPFAM" id="SSF141734">
    <property type="entry name" value="HisI-like"/>
    <property type="match status" value="1"/>
</dbReference>
<evidence type="ECO:0000256" key="11">
    <source>
        <dbReference type="ARBA" id="ARBA00022741"/>
    </source>
</evidence>
<evidence type="ECO:0000256" key="15">
    <source>
        <dbReference type="ARBA" id="ARBA00023268"/>
    </source>
</evidence>
<organism evidence="18 19">
    <name type="scientific">Allosphingosinicella indica</name>
    <dbReference type="NCBI Taxonomy" id="941907"/>
    <lineage>
        <taxon>Bacteria</taxon>
        <taxon>Pseudomonadati</taxon>
        <taxon>Pseudomonadota</taxon>
        <taxon>Alphaproteobacteria</taxon>
        <taxon>Sphingomonadales</taxon>
        <taxon>Sphingomonadaceae</taxon>
        <taxon>Allosphingosinicella</taxon>
    </lineage>
</organism>
<evidence type="ECO:0000256" key="2">
    <source>
        <dbReference type="ARBA" id="ARBA00001460"/>
    </source>
</evidence>
<evidence type="ECO:0000256" key="10">
    <source>
        <dbReference type="ARBA" id="ARBA00022605"/>
    </source>
</evidence>
<dbReference type="UniPathway" id="UPA00031">
    <property type="reaction ID" value="UER00007"/>
</dbReference>
<gene>
    <name evidence="16" type="primary">hisI</name>
    <name evidence="16" type="synonym">hisIE</name>
    <name evidence="18" type="ORF">SAMN06295910_0119</name>
</gene>
<keyword evidence="10 16" id="KW-0028">Amino-acid biosynthesis</keyword>
<keyword evidence="13 16" id="KW-0067">ATP-binding</keyword>
<evidence type="ECO:0000256" key="1">
    <source>
        <dbReference type="ARBA" id="ARBA00000024"/>
    </source>
</evidence>
<keyword evidence="12 16" id="KW-0378">Hydrolase</keyword>
<dbReference type="OrthoDB" id="9795769at2"/>
<dbReference type="InterPro" id="IPR008179">
    <property type="entry name" value="HisE"/>
</dbReference>
<evidence type="ECO:0000256" key="16">
    <source>
        <dbReference type="HAMAP-Rule" id="MF_01019"/>
    </source>
</evidence>
<dbReference type="GO" id="GO:0004636">
    <property type="term" value="F:phosphoribosyl-ATP diphosphatase activity"/>
    <property type="evidence" value="ECO:0007669"/>
    <property type="project" value="UniProtKB-UniRule"/>
</dbReference>
<dbReference type="Gene3D" id="1.10.287.1080">
    <property type="entry name" value="MazG-like"/>
    <property type="match status" value="1"/>
</dbReference>
<dbReference type="GO" id="GO:0005737">
    <property type="term" value="C:cytoplasm"/>
    <property type="evidence" value="ECO:0007669"/>
    <property type="project" value="UniProtKB-SubCell"/>
</dbReference>
<dbReference type="GO" id="GO:0000105">
    <property type="term" value="P:L-histidine biosynthetic process"/>
    <property type="evidence" value="ECO:0007669"/>
    <property type="project" value="UniProtKB-UniRule"/>
</dbReference>
<evidence type="ECO:0000256" key="9">
    <source>
        <dbReference type="ARBA" id="ARBA00022490"/>
    </source>
</evidence>
<sequence>MRSPDAPLDRGAVAALDWKKMDGLLPATVQDRGSRRVLMTGYMNRAALEATIATREVTFWSRSKARLWKKGETSGNILSGADVYCDCDGDALLVLATPAGPVCHEGTASCFAAAPHAGPGWLADLARIIAARGRVAGSESYTARLLAAGPQRIAQKVGEEGVELALAGAAGTAAECVSEAADLLYHVAVLLEARNIGWDDVVHELQIRHAKKSQSK</sequence>
<comment type="pathway">
    <text evidence="4 16">Amino-acid biosynthesis; L-histidine biosynthesis; L-histidine from 5-phospho-alpha-D-ribose 1-diphosphate: step 3/9.</text>
</comment>
<comment type="catalytic activity">
    <reaction evidence="2 16">
        <text>1-(5-phospho-beta-D-ribosyl)-ATP + H2O = 1-(5-phospho-beta-D-ribosyl)-5'-AMP + diphosphate + H(+)</text>
        <dbReference type="Rhea" id="RHEA:22828"/>
        <dbReference type="ChEBI" id="CHEBI:15377"/>
        <dbReference type="ChEBI" id="CHEBI:15378"/>
        <dbReference type="ChEBI" id="CHEBI:33019"/>
        <dbReference type="ChEBI" id="CHEBI:59457"/>
        <dbReference type="ChEBI" id="CHEBI:73183"/>
        <dbReference type="EC" id="3.6.1.31"/>
    </reaction>
</comment>
<evidence type="ECO:0000256" key="5">
    <source>
        <dbReference type="ARBA" id="ARBA00005204"/>
    </source>
</evidence>
<evidence type="ECO:0000256" key="12">
    <source>
        <dbReference type="ARBA" id="ARBA00022801"/>
    </source>
</evidence>
<keyword evidence="11 16" id="KW-0547">Nucleotide-binding</keyword>
<dbReference type="PANTHER" id="PTHR42945">
    <property type="entry name" value="HISTIDINE BIOSYNTHESIS BIFUNCTIONAL PROTEIN"/>
    <property type="match status" value="1"/>
</dbReference>
<comment type="catalytic activity">
    <reaction evidence="1 16">
        <text>1-(5-phospho-beta-D-ribosyl)-5'-AMP + H2O = 1-(5-phospho-beta-D-ribosyl)-5-[(5-phospho-beta-D-ribosylamino)methylideneamino]imidazole-4-carboxamide</text>
        <dbReference type="Rhea" id="RHEA:20049"/>
        <dbReference type="ChEBI" id="CHEBI:15377"/>
        <dbReference type="ChEBI" id="CHEBI:58435"/>
        <dbReference type="ChEBI" id="CHEBI:59457"/>
        <dbReference type="EC" id="3.5.4.19"/>
    </reaction>
</comment>
<keyword evidence="14 16" id="KW-0368">Histidine biosynthesis</keyword>
<dbReference type="Pfam" id="PF01503">
    <property type="entry name" value="PRA-PH"/>
    <property type="match status" value="1"/>
</dbReference>
<dbReference type="STRING" id="941907.SAMN06295910_0119"/>
<evidence type="ECO:0000313" key="18">
    <source>
        <dbReference type="EMBL" id="SMF61093.1"/>
    </source>
</evidence>
<dbReference type="InterPro" id="IPR038019">
    <property type="entry name" value="PRib_AMP_CycHydrolase_sf"/>
</dbReference>
<dbReference type="NCBIfam" id="TIGR03188">
    <property type="entry name" value="histidine_hisI"/>
    <property type="match status" value="1"/>
</dbReference>
<dbReference type="Proteomes" id="UP000192934">
    <property type="component" value="Chromosome I"/>
</dbReference>
<proteinExistence type="inferred from homology"/>
<protein>
    <recommendedName>
        <fullName evidence="16">Histidine biosynthesis bifunctional protein HisIE</fullName>
    </recommendedName>
    <domain>
        <recommendedName>
            <fullName evidence="16">Phosphoribosyl-AMP cyclohydrolase</fullName>
            <shortName evidence="16">PRA-CH</shortName>
            <ecNumber evidence="16">3.5.4.19</ecNumber>
        </recommendedName>
    </domain>
    <domain>
        <recommendedName>
            <fullName evidence="16">Phosphoribosyl-ATP pyrophosphatase</fullName>
            <shortName evidence="16">PRA-PH</shortName>
            <ecNumber evidence="16">3.6.1.31</ecNumber>
        </recommendedName>
    </domain>
</protein>